<protein>
    <submittedName>
        <fullName evidence="2">Uncharacterized protein</fullName>
    </submittedName>
</protein>
<name>A0A2J6PGV3_9HELO</name>
<gene>
    <name evidence="2" type="ORF">NA56DRAFT_694976</name>
</gene>
<reference evidence="2 3" key="1">
    <citation type="submission" date="2016-05" db="EMBL/GenBank/DDBJ databases">
        <title>A degradative enzymes factory behind the ericoid mycorrhizal symbiosis.</title>
        <authorList>
            <consortium name="DOE Joint Genome Institute"/>
            <person name="Martino E."/>
            <person name="Morin E."/>
            <person name="Grelet G."/>
            <person name="Kuo A."/>
            <person name="Kohler A."/>
            <person name="Daghino S."/>
            <person name="Barry K."/>
            <person name="Choi C."/>
            <person name="Cichocki N."/>
            <person name="Clum A."/>
            <person name="Copeland A."/>
            <person name="Hainaut M."/>
            <person name="Haridas S."/>
            <person name="Labutti K."/>
            <person name="Lindquist E."/>
            <person name="Lipzen A."/>
            <person name="Khouja H.-R."/>
            <person name="Murat C."/>
            <person name="Ohm R."/>
            <person name="Olson A."/>
            <person name="Spatafora J."/>
            <person name="Veneault-Fourrey C."/>
            <person name="Henrissat B."/>
            <person name="Grigoriev I."/>
            <person name="Martin F."/>
            <person name="Perotto S."/>
        </authorList>
    </citation>
    <scope>NUCLEOTIDE SEQUENCE [LARGE SCALE GENOMIC DNA]</scope>
    <source>
        <strain evidence="2 3">UAMH 7357</strain>
    </source>
</reference>
<organism evidence="2 3">
    <name type="scientific">Hyaloscypha hepaticicola</name>
    <dbReference type="NCBI Taxonomy" id="2082293"/>
    <lineage>
        <taxon>Eukaryota</taxon>
        <taxon>Fungi</taxon>
        <taxon>Dikarya</taxon>
        <taxon>Ascomycota</taxon>
        <taxon>Pezizomycotina</taxon>
        <taxon>Leotiomycetes</taxon>
        <taxon>Helotiales</taxon>
        <taxon>Hyaloscyphaceae</taxon>
        <taxon>Hyaloscypha</taxon>
    </lineage>
</organism>
<evidence type="ECO:0000256" key="1">
    <source>
        <dbReference type="SAM" id="MobiDB-lite"/>
    </source>
</evidence>
<dbReference type="EMBL" id="KZ613534">
    <property type="protein sequence ID" value="PMD13260.1"/>
    <property type="molecule type" value="Genomic_DNA"/>
</dbReference>
<sequence length="270" mass="29907">MPNLSSFTSGVIAALRNPNEGSKARPKRRVLPFNEAFENLKMAKSGVAHCAAIHSFGKCRKEITLPDANFLAKLDQLNMADVQTPIKLMPLMLCSSHWEKTVYHNALFLDWLSTYGSKHENQHYENIVVDYQSAVAIHDEECHAANNPISSEPIQTNQGSPATVPEVSSVEPMELLSPNRLNVQERLDKPLPSEPESGVKSEGTAESSVLMNLSAFASIEFGVAKLEIMFQDKLRCIAMTSDGWRCPEVIHQEQLPGCPISQSVSHQLRI</sequence>
<dbReference type="AlphaFoldDB" id="A0A2J6PGV3"/>
<dbReference type="OrthoDB" id="3511049at2759"/>
<accession>A0A2J6PGV3</accession>
<proteinExistence type="predicted"/>
<feature type="compositionally biased region" description="Polar residues" evidence="1">
    <location>
        <begin position="147"/>
        <end position="161"/>
    </location>
</feature>
<feature type="region of interest" description="Disordered" evidence="1">
    <location>
        <begin position="146"/>
        <end position="168"/>
    </location>
</feature>
<evidence type="ECO:0000313" key="2">
    <source>
        <dbReference type="EMBL" id="PMD13260.1"/>
    </source>
</evidence>
<dbReference type="Proteomes" id="UP000235672">
    <property type="component" value="Unassembled WGS sequence"/>
</dbReference>
<evidence type="ECO:0000313" key="3">
    <source>
        <dbReference type="Proteomes" id="UP000235672"/>
    </source>
</evidence>
<keyword evidence="3" id="KW-1185">Reference proteome</keyword>